<dbReference type="Proteomes" id="UP000012283">
    <property type="component" value="Unassembled WGS sequence"/>
</dbReference>
<dbReference type="PANTHER" id="PTHR43681:SF1">
    <property type="entry name" value="SARCALUMENIN"/>
    <property type="match status" value="1"/>
</dbReference>
<dbReference type="PATRIC" id="fig|1308866.3.peg.2660"/>
<feature type="domain" description="Dynamin N-terminal" evidence="3">
    <location>
        <begin position="39"/>
        <end position="184"/>
    </location>
</feature>
<dbReference type="STRING" id="1308866.J416_13164"/>
<dbReference type="SUPFAM" id="SSF52540">
    <property type="entry name" value="P-loop containing nucleoside triphosphate hydrolases"/>
    <property type="match status" value="1"/>
</dbReference>
<feature type="coiled-coil region" evidence="1">
    <location>
        <begin position="18"/>
        <end position="45"/>
    </location>
</feature>
<evidence type="ECO:0000313" key="5">
    <source>
        <dbReference type="Proteomes" id="UP000012283"/>
    </source>
</evidence>
<evidence type="ECO:0000256" key="1">
    <source>
        <dbReference type="SAM" id="Coils"/>
    </source>
</evidence>
<dbReference type="Pfam" id="PF00350">
    <property type="entry name" value="Dynamin_N"/>
    <property type="match status" value="1"/>
</dbReference>
<evidence type="ECO:0000259" key="3">
    <source>
        <dbReference type="Pfam" id="PF00350"/>
    </source>
</evidence>
<keyword evidence="5" id="KW-1185">Reference proteome</keyword>
<dbReference type="InterPro" id="IPR027417">
    <property type="entry name" value="P-loop_NTPase"/>
</dbReference>
<dbReference type="PANTHER" id="PTHR43681">
    <property type="entry name" value="TRANSMEMBRANE GTPASE FZO"/>
    <property type="match status" value="1"/>
</dbReference>
<organism evidence="4 5">
    <name type="scientific">Gracilibacillus halophilus YIM-C55.5</name>
    <dbReference type="NCBI Taxonomy" id="1308866"/>
    <lineage>
        <taxon>Bacteria</taxon>
        <taxon>Bacillati</taxon>
        <taxon>Bacillota</taxon>
        <taxon>Bacilli</taxon>
        <taxon>Bacillales</taxon>
        <taxon>Bacillaceae</taxon>
        <taxon>Gracilibacillus</taxon>
    </lineage>
</organism>
<name>N4W6Z3_9BACI</name>
<dbReference type="Gene3D" id="3.40.50.300">
    <property type="entry name" value="P-loop containing nucleotide triphosphate hydrolases"/>
    <property type="match status" value="1"/>
</dbReference>
<comment type="caution">
    <text evidence="4">The sequence shown here is derived from an EMBL/GenBank/DDBJ whole genome shotgun (WGS) entry which is preliminary data.</text>
</comment>
<dbReference type="eggNOG" id="COG0699">
    <property type="taxonomic scope" value="Bacteria"/>
</dbReference>
<keyword evidence="2" id="KW-1133">Transmembrane helix</keyword>
<keyword evidence="1" id="KW-0175">Coiled coil</keyword>
<dbReference type="InterPro" id="IPR045063">
    <property type="entry name" value="Dynamin_N"/>
</dbReference>
<accession>N4W6Z3</accession>
<evidence type="ECO:0000313" key="4">
    <source>
        <dbReference type="EMBL" id="ENH95988.1"/>
    </source>
</evidence>
<dbReference type="OrthoDB" id="9816479at2"/>
<proteinExistence type="predicted"/>
<dbReference type="AlphaFoldDB" id="N4W6Z3"/>
<gene>
    <name evidence="4" type="ORF">J416_13164</name>
</gene>
<feature type="coiled-coil region" evidence="1">
    <location>
        <begin position="286"/>
        <end position="323"/>
    </location>
</feature>
<dbReference type="InterPro" id="IPR051943">
    <property type="entry name" value="TRAFAC_Dynamin-like_GTPase"/>
</dbReference>
<dbReference type="EMBL" id="APML01000066">
    <property type="protein sequence ID" value="ENH95988.1"/>
    <property type="molecule type" value="Genomic_DNA"/>
</dbReference>
<dbReference type="RefSeq" id="WP_003473057.1">
    <property type="nucleotide sequence ID" value="NZ_APML01000066.1"/>
</dbReference>
<feature type="transmembrane region" description="Helical" evidence="2">
    <location>
        <begin position="445"/>
        <end position="474"/>
    </location>
</feature>
<evidence type="ECO:0000256" key="2">
    <source>
        <dbReference type="SAM" id="Phobius"/>
    </source>
</evidence>
<keyword evidence="2" id="KW-0812">Transmembrane</keyword>
<protein>
    <submittedName>
        <fullName evidence="4">Dynamin family protein</fullName>
    </submittedName>
</protein>
<reference evidence="4 5" key="1">
    <citation type="submission" date="2013-03" db="EMBL/GenBank/DDBJ databases">
        <title>Draft genome sequence of Gracibacillus halophilus YIM-C55.5, a moderately halophilic and thermophilic organism from the Xiaochaidamu salt lake.</title>
        <authorList>
            <person name="Sugumar T."/>
            <person name="Polireddy D.R."/>
            <person name="Antony A."/>
            <person name="Madhava Y.R."/>
            <person name="Sivakumar N."/>
        </authorList>
    </citation>
    <scope>NUCLEOTIDE SEQUENCE [LARGE SCALE GENOMIC DNA]</scope>
    <source>
        <strain evidence="4 5">YIM-C55.5</strain>
    </source>
</reference>
<keyword evidence="2" id="KW-0472">Membrane</keyword>
<sequence length="579" mass="67886">MQNRMRQLQEFLEQEMPEHKVLSELEHLQEDMENQEQRIAVLGEFKRGKSSIINALLQEELMPVDVLPTTAVLHKIKHGQSDLATVYTDDEEIESIASHQQSLMNYTYESQYQHVNFIELYQPLDHLGDNVELIDTPGIGDLNDHRFEVTYEHIPRADLIIFVFDMTTPIRKTELTYLRDTVLPLAMGEIMYVANFSDRVDEEEVDEVIEYMEKKLKKITGHKEKVYAVSSLFAMEDDEDEEWQAFEHAVKEKITTGKSAEQKERIWQRRFYHSFSKVDHEMELIRELQHAEQEELQALIEKLEQMEADQARHRQQLDVYTQDRQQEIMQLTTSSLAHFMEELENKVIDEVDSFEGENIKVFFEKQLPKTMEHEVRAWINMNAPKVDHLMAKVRYEIGKGLAQLFRNEFDQTRLQSSEPFMSIDQWQSSFSTTHKKTNSSLKAGAVGGGAAAIVGAFGASMVTLPLLLVGMPFLKDYFKDHKLKKFKKEAIPLIREETERISHQLHEQFAIYIRQQLEDFKHQAMTAYQETLLERKTMIEQDLKHRHAQTDRRETNLQAWDLLKTSIEVREHETVSTHS</sequence>